<feature type="signal peptide" evidence="1">
    <location>
        <begin position="1"/>
        <end position="28"/>
    </location>
</feature>
<evidence type="ECO:0000313" key="2">
    <source>
        <dbReference type="EMBL" id="THG38723.1"/>
    </source>
</evidence>
<reference evidence="2 3" key="1">
    <citation type="submission" date="2019-04" db="EMBL/GenBank/DDBJ databases">
        <title>Microbes associate with the intestines of laboratory mice.</title>
        <authorList>
            <person name="Navarre W."/>
            <person name="Wong E."/>
            <person name="Huang K.C."/>
            <person name="Tropini C."/>
            <person name="Ng K."/>
            <person name="Yu B."/>
        </authorList>
    </citation>
    <scope>NUCLEOTIDE SEQUENCE [LARGE SCALE GENOMIC DNA]</scope>
    <source>
        <strain evidence="2 3">NM80_B27</strain>
    </source>
</reference>
<evidence type="ECO:0008006" key="4">
    <source>
        <dbReference type="Google" id="ProtNLM"/>
    </source>
</evidence>
<dbReference type="PROSITE" id="PS51318">
    <property type="entry name" value="TAT"/>
    <property type="match status" value="1"/>
</dbReference>
<feature type="chain" id="PRO_5020539876" description="Peptidase C39-like domain-containing protein" evidence="1">
    <location>
        <begin position="29"/>
        <end position="362"/>
    </location>
</feature>
<sequence>MINRRMFSKALAVTAVGMVLGAPHTAFADDSETAAEIAFTPEIARALGENFAKTMASRTEMSVYGVRPFFDPQGLPLGYVVQFCCEGAPHGYVVFEPQDELVSEYSLAEGVVGPGFVFGDQGRSVSNDIIIRMNPLLFALVDGRNGEGHDDLGRPVSIDGGPLSRATLNQMMIRYDQLFVQYTVISDNTVEQFSAFDQEYLQKLDSSGRYACSVASGFAVCDNYGALNGSNMANDFRTLWSLIGPHKTSSGWSADLKQTATGVKTFCQRRGKTVLTEVMASKPSMSKIQKHIDAGNLLTLGLHTSSEDHGVTVEGYAFVTKLGTRASGGNPMLIIYDGWHSYPRCIRYDAAFTSVQGAFYVK</sequence>
<dbReference type="EMBL" id="SSTJ01000001">
    <property type="protein sequence ID" value="THG38723.1"/>
    <property type="molecule type" value="Genomic_DNA"/>
</dbReference>
<dbReference type="Proteomes" id="UP000308978">
    <property type="component" value="Unassembled WGS sequence"/>
</dbReference>
<evidence type="ECO:0000313" key="3">
    <source>
        <dbReference type="Proteomes" id="UP000308978"/>
    </source>
</evidence>
<name>A0A4S4G5P3_9ACTN</name>
<organism evidence="2 3">
    <name type="scientific">Adlercreutzia caecimuris</name>
    <dbReference type="NCBI Taxonomy" id="671266"/>
    <lineage>
        <taxon>Bacteria</taxon>
        <taxon>Bacillati</taxon>
        <taxon>Actinomycetota</taxon>
        <taxon>Coriobacteriia</taxon>
        <taxon>Eggerthellales</taxon>
        <taxon>Eggerthellaceae</taxon>
        <taxon>Adlercreutzia</taxon>
    </lineage>
</organism>
<proteinExistence type="predicted"/>
<keyword evidence="1" id="KW-0732">Signal</keyword>
<dbReference type="RefSeq" id="WP_136432271.1">
    <property type="nucleotide sequence ID" value="NZ_SSTJ01000001.1"/>
</dbReference>
<dbReference type="AlphaFoldDB" id="A0A4S4G5P3"/>
<gene>
    <name evidence="2" type="ORF">E5986_00010</name>
</gene>
<comment type="caution">
    <text evidence="2">The sequence shown here is derived from an EMBL/GenBank/DDBJ whole genome shotgun (WGS) entry which is preliminary data.</text>
</comment>
<evidence type="ECO:0000256" key="1">
    <source>
        <dbReference type="SAM" id="SignalP"/>
    </source>
</evidence>
<accession>A0A4S4G5P3</accession>
<dbReference type="InterPro" id="IPR006311">
    <property type="entry name" value="TAT_signal"/>
</dbReference>
<protein>
    <recommendedName>
        <fullName evidence="4">Peptidase C39-like domain-containing protein</fullName>
    </recommendedName>
</protein>